<evidence type="ECO:0000313" key="3">
    <source>
        <dbReference type="Proteomes" id="UP000275846"/>
    </source>
</evidence>
<evidence type="ECO:0000313" key="4">
    <source>
        <dbReference type="WBParaSite" id="SSLN_0000320201-mRNA-1"/>
    </source>
</evidence>
<dbReference type="OrthoDB" id="6257278at2759"/>
<dbReference type="PANTHER" id="PTHR21301:SF10">
    <property type="entry name" value="REVERSE TRANSCRIPTASE DOMAIN-CONTAINING PROTEIN"/>
    <property type="match status" value="1"/>
</dbReference>
<dbReference type="Proteomes" id="UP000275846">
    <property type="component" value="Unassembled WGS sequence"/>
</dbReference>
<dbReference type="InterPro" id="IPR000477">
    <property type="entry name" value="RT_dom"/>
</dbReference>
<dbReference type="EMBL" id="UYSU01032430">
    <property type="protein sequence ID" value="VDL89487.1"/>
    <property type="molecule type" value="Genomic_DNA"/>
</dbReference>
<sequence>MDGVVMGSPLGPFIANVFMGKIEKTSFKDTIAELDFYGRYVDDIFCLTDQNTDTDALVQNVNSVHPSLKFSVQSEVGNEITYLDVLLQRQEDGSIKRRVFRKKTWTIHQFHSFIPLNIK</sequence>
<gene>
    <name evidence="2" type="ORF">SSLN_LOCUS3102</name>
</gene>
<evidence type="ECO:0000259" key="1">
    <source>
        <dbReference type="PROSITE" id="PS50878"/>
    </source>
</evidence>
<accession>A0A183SFV4</accession>
<evidence type="ECO:0000313" key="2">
    <source>
        <dbReference type="EMBL" id="VDL89487.1"/>
    </source>
</evidence>
<dbReference type="AlphaFoldDB" id="A0A183SFV4"/>
<dbReference type="PANTHER" id="PTHR21301">
    <property type="entry name" value="REVERSE TRANSCRIPTASE"/>
    <property type="match status" value="1"/>
</dbReference>
<dbReference type="PROSITE" id="PS50878">
    <property type="entry name" value="RT_POL"/>
    <property type="match status" value="1"/>
</dbReference>
<protein>
    <submittedName>
        <fullName evidence="4">Reverse transcriptase domain-containing protein</fullName>
    </submittedName>
</protein>
<dbReference type="WBParaSite" id="SSLN_0000320201-mRNA-1">
    <property type="protein sequence ID" value="SSLN_0000320201-mRNA-1"/>
    <property type="gene ID" value="SSLN_0000320201"/>
</dbReference>
<reference evidence="4" key="1">
    <citation type="submission" date="2016-06" db="UniProtKB">
        <authorList>
            <consortium name="WormBaseParasite"/>
        </authorList>
    </citation>
    <scope>IDENTIFICATION</scope>
</reference>
<keyword evidence="3" id="KW-1185">Reference proteome</keyword>
<name>A0A183SFV4_SCHSO</name>
<reference evidence="2 3" key="2">
    <citation type="submission" date="2018-11" db="EMBL/GenBank/DDBJ databases">
        <authorList>
            <consortium name="Pathogen Informatics"/>
        </authorList>
    </citation>
    <scope>NUCLEOTIDE SEQUENCE [LARGE SCALE GENOMIC DNA]</scope>
    <source>
        <strain evidence="2 3">NST_G2</strain>
    </source>
</reference>
<proteinExistence type="predicted"/>
<feature type="domain" description="Reverse transcriptase" evidence="1">
    <location>
        <begin position="1"/>
        <end position="118"/>
    </location>
</feature>
<organism evidence="4">
    <name type="scientific">Schistocephalus solidus</name>
    <name type="common">Tapeworm</name>
    <dbReference type="NCBI Taxonomy" id="70667"/>
    <lineage>
        <taxon>Eukaryota</taxon>
        <taxon>Metazoa</taxon>
        <taxon>Spiralia</taxon>
        <taxon>Lophotrochozoa</taxon>
        <taxon>Platyhelminthes</taxon>
        <taxon>Cestoda</taxon>
        <taxon>Eucestoda</taxon>
        <taxon>Diphyllobothriidea</taxon>
        <taxon>Diphyllobothriidae</taxon>
        <taxon>Schistocephalus</taxon>
    </lineage>
</organism>